<reference evidence="2" key="1">
    <citation type="submission" date="2017-09" db="EMBL/GenBank/DDBJ databases">
        <authorList>
            <person name="Varghese N."/>
            <person name="Submissions S."/>
        </authorList>
    </citation>
    <scope>NUCLEOTIDE SEQUENCE [LARGE SCALE GENOMIC DNA]</scope>
    <source>
        <strain evidence="2">MSL47</strain>
    </source>
</reference>
<protein>
    <submittedName>
        <fullName evidence="1">Uncharacterized protein</fullName>
    </submittedName>
</protein>
<dbReference type="Proteomes" id="UP000219573">
    <property type="component" value="Unassembled WGS sequence"/>
</dbReference>
<dbReference type="AlphaFoldDB" id="A0A285GUD3"/>
<accession>A0A285GUD3</accession>
<evidence type="ECO:0000313" key="1">
    <source>
        <dbReference type="EMBL" id="SNY26883.1"/>
    </source>
</evidence>
<dbReference type="EMBL" id="OBDZ01000010">
    <property type="protein sequence ID" value="SNY26883.1"/>
    <property type="molecule type" value="Genomic_DNA"/>
</dbReference>
<evidence type="ECO:0000313" key="2">
    <source>
        <dbReference type="Proteomes" id="UP000219573"/>
    </source>
</evidence>
<sequence length="77" mass="9171">MIITFVRDDLQYNFYMNIEGVESVEEVEELLIEFKAVIEKEEDIYYSPEYFTDFLESHGIKARELSSMEVGQVYWGD</sequence>
<name>A0A285GUD3_9FIRM</name>
<proteinExistence type="predicted"/>
<dbReference type="RefSeq" id="WP_097017638.1">
    <property type="nucleotide sequence ID" value="NZ_OBDZ01000010.1"/>
</dbReference>
<organism evidence="1 2">
    <name type="scientific">Orenia metallireducens</name>
    <dbReference type="NCBI Taxonomy" id="1413210"/>
    <lineage>
        <taxon>Bacteria</taxon>
        <taxon>Bacillati</taxon>
        <taxon>Bacillota</taxon>
        <taxon>Clostridia</taxon>
        <taxon>Halanaerobiales</taxon>
        <taxon>Halobacteroidaceae</taxon>
        <taxon>Orenia</taxon>
    </lineage>
</organism>
<gene>
    <name evidence="1" type="ORF">SAMN06265827_11067</name>
</gene>
<keyword evidence="2" id="KW-1185">Reference proteome</keyword>